<proteinExistence type="inferred from homology"/>
<feature type="transmembrane region" description="Helical" evidence="7">
    <location>
        <begin position="34"/>
        <end position="53"/>
    </location>
</feature>
<keyword evidence="3" id="KW-1003">Cell membrane</keyword>
<feature type="transmembrane region" description="Helical" evidence="7">
    <location>
        <begin position="65"/>
        <end position="83"/>
    </location>
</feature>
<dbReference type="EMBL" id="LGCK01000014">
    <property type="protein sequence ID" value="KPL70453.1"/>
    <property type="molecule type" value="Genomic_DNA"/>
</dbReference>
<dbReference type="OrthoDB" id="9804865at2"/>
<evidence type="ECO:0000256" key="2">
    <source>
        <dbReference type="ARBA" id="ARBA00007362"/>
    </source>
</evidence>
<feature type="transmembrane region" description="Helical" evidence="7">
    <location>
        <begin position="178"/>
        <end position="197"/>
    </location>
</feature>
<dbReference type="GO" id="GO:0005886">
    <property type="term" value="C:plasma membrane"/>
    <property type="evidence" value="ECO:0007669"/>
    <property type="project" value="UniProtKB-SubCell"/>
</dbReference>
<dbReference type="Proteomes" id="UP000050430">
    <property type="component" value="Unassembled WGS sequence"/>
</dbReference>
<accession>A0A0P6WWJ2</accession>
<gene>
    <name evidence="9" type="ORF">ADM99_15045</name>
</gene>
<dbReference type="AlphaFoldDB" id="A0A0P6WWJ2"/>
<evidence type="ECO:0000256" key="5">
    <source>
        <dbReference type="ARBA" id="ARBA00022989"/>
    </source>
</evidence>
<dbReference type="InterPro" id="IPR000620">
    <property type="entry name" value="EamA_dom"/>
</dbReference>
<evidence type="ECO:0000256" key="1">
    <source>
        <dbReference type="ARBA" id="ARBA00004651"/>
    </source>
</evidence>
<dbReference type="SUPFAM" id="SSF103481">
    <property type="entry name" value="Multidrug resistance efflux transporter EmrE"/>
    <property type="match status" value="2"/>
</dbReference>
<dbReference type="InterPro" id="IPR037185">
    <property type="entry name" value="EmrE-like"/>
</dbReference>
<sequence length="302" mass="31870">MAGKSDRIKADIVLLIVAAVWGGGFVAQRTGSQHVGFFVFGAGRYLLGVMAMLPFLRTLKYPRKWLPWSILTGAVLFGGSALQQAGIKTTTAGNAAFITGLYVVIVPIIMAVITRKPAPLVTWVAAGIAVIGTFLLSAGGTMTSLASGDALELAGAFLWACHLILVGKISSKVNVVHFSLIQYAVACVLNLVFGLIFEFSTFAGLPDAWMALAYAGIISTAVGFTGQVWGQRHAPAADAALILSMEAVFAALSGILFLNESFTLVQTIGCLMIFGAVILAQLWPLMRNSVQTTGIEEVESKL</sequence>
<comment type="subcellular location">
    <subcellularLocation>
        <location evidence="1">Cell membrane</location>
        <topology evidence="1">Multi-pass membrane protein</topology>
    </subcellularLocation>
</comment>
<feature type="transmembrane region" description="Helical" evidence="7">
    <location>
        <begin position="95"/>
        <end position="113"/>
    </location>
</feature>
<feature type="domain" description="EamA" evidence="8">
    <location>
        <begin position="147"/>
        <end position="279"/>
    </location>
</feature>
<dbReference type="RefSeq" id="WP_062422342.1">
    <property type="nucleotide sequence ID" value="NZ_BBYA01000010.1"/>
</dbReference>
<evidence type="ECO:0000256" key="4">
    <source>
        <dbReference type="ARBA" id="ARBA00022692"/>
    </source>
</evidence>
<feature type="transmembrane region" description="Helical" evidence="7">
    <location>
        <begin position="150"/>
        <end position="166"/>
    </location>
</feature>
<keyword evidence="10" id="KW-1185">Reference proteome</keyword>
<dbReference type="PANTHER" id="PTHR42920:SF5">
    <property type="entry name" value="EAMA DOMAIN-CONTAINING PROTEIN"/>
    <property type="match status" value="1"/>
</dbReference>
<name>A0A0P6WWJ2_9CHLR</name>
<dbReference type="Gene3D" id="1.10.3730.20">
    <property type="match status" value="1"/>
</dbReference>
<feature type="transmembrane region" description="Helical" evidence="7">
    <location>
        <begin position="264"/>
        <end position="283"/>
    </location>
</feature>
<feature type="transmembrane region" description="Helical" evidence="7">
    <location>
        <begin position="209"/>
        <end position="229"/>
    </location>
</feature>
<protein>
    <recommendedName>
        <fullName evidence="8">EamA domain-containing protein</fullName>
    </recommendedName>
</protein>
<dbReference type="Pfam" id="PF00892">
    <property type="entry name" value="EamA"/>
    <property type="match status" value="2"/>
</dbReference>
<comment type="caution">
    <text evidence="9">The sequence shown here is derived from an EMBL/GenBank/DDBJ whole genome shotgun (WGS) entry which is preliminary data.</text>
</comment>
<keyword evidence="5 7" id="KW-1133">Transmembrane helix</keyword>
<comment type="similarity">
    <text evidence="2">Belongs to the EamA transporter family.</text>
</comment>
<keyword evidence="4 7" id="KW-0812">Transmembrane</keyword>
<evidence type="ECO:0000313" key="10">
    <source>
        <dbReference type="Proteomes" id="UP000050430"/>
    </source>
</evidence>
<feature type="transmembrane region" description="Helical" evidence="7">
    <location>
        <begin position="120"/>
        <end position="138"/>
    </location>
</feature>
<feature type="transmembrane region" description="Helical" evidence="7">
    <location>
        <begin position="12"/>
        <end position="28"/>
    </location>
</feature>
<dbReference type="InterPro" id="IPR051258">
    <property type="entry name" value="Diverse_Substrate_Transporter"/>
</dbReference>
<reference evidence="9 10" key="1">
    <citation type="submission" date="2015-07" db="EMBL/GenBank/DDBJ databases">
        <title>Genome sequence of Leptolinea tardivitalis DSM 16556.</title>
        <authorList>
            <person name="Hemp J."/>
            <person name="Ward L.M."/>
            <person name="Pace L.A."/>
            <person name="Fischer W.W."/>
        </authorList>
    </citation>
    <scope>NUCLEOTIDE SEQUENCE [LARGE SCALE GENOMIC DNA]</scope>
    <source>
        <strain evidence="9 10">YMTK-2</strain>
    </source>
</reference>
<evidence type="ECO:0000313" key="9">
    <source>
        <dbReference type="EMBL" id="KPL70453.1"/>
    </source>
</evidence>
<feature type="transmembrane region" description="Helical" evidence="7">
    <location>
        <begin position="236"/>
        <end position="258"/>
    </location>
</feature>
<keyword evidence="6 7" id="KW-0472">Membrane</keyword>
<feature type="domain" description="EamA" evidence="8">
    <location>
        <begin position="9"/>
        <end position="137"/>
    </location>
</feature>
<evidence type="ECO:0000256" key="6">
    <source>
        <dbReference type="ARBA" id="ARBA00023136"/>
    </source>
</evidence>
<evidence type="ECO:0000256" key="3">
    <source>
        <dbReference type="ARBA" id="ARBA00022475"/>
    </source>
</evidence>
<dbReference type="STRING" id="229920.ADM99_15045"/>
<organism evidence="9 10">
    <name type="scientific">Leptolinea tardivitalis</name>
    <dbReference type="NCBI Taxonomy" id="229920"/>
    <lineage>
        <taxon>Bacteria</taxon>
        <taxon>Bacillati</taxon>
        <taxon>Chloroflexota</taxon>
        <taxon>Anaerolineae</taxon>
        <taxon>Anaerolineales</taxon>
        <taxon>Anaerolineaceae</taxon>
        <taxon>Leptolinea</taxon>
    </lineage>
</organism>
<evidence type="ECO:0000256" key="7">
    <source>
        <dbReference type="SAM" id="Phobius"/>
    </source>
</evidence>
<dbReference type="PANTHER" id="PTHR42920">
    <property type="entry name" value="OS03G0707200 PROTEIN-RELATED"/>
    <property type="match status" value="1"/>
</dbReference>
<evidence type="ECO:0000259" key="8">
    <source>
        <dbReference type="Pfam" id="PF00892"/>
    </source>
</evidence>